<proteinExistence type="predicted"/>
<reference evidence="1" key="1">
    <citation type="submission" date="2019-08" db="EMBL/GenBank/DDBJ databases">
        <authorList>
            <person name="Kucharzyk K."/>
            <person name="Murdoch R.W."/>
            <person name="Higgins S."/>
            <person name="Loffler F."/>
        </authorList>
    </citation>
    <scope>NUCLEOTIDE SEQUENCE</scope>
</reference>
<accession>A0A645HFF2</accession>
<dbReference type="AlphaFoldDB" id="A0A645HFF2"/>
<organism evidence="1">
    <name type="scientific">bioreactor metagenome</name>
    <dbReference type="NCBI Taxonomy" id="1076179"/>
    <lineage>
        <taxon>unclassified sequences</taxon>
        <taxon>metagenomes</taxon>
        <taxon>ecological metagenomes</taxon>
    </lineage>
</organism>
<sequence>MQQAVERQPFALLQQRVAVGRRLGHLGGADHPAGTGDVFHHHRLLPQLAKLVRQYACELVCAAAGRYGHDDAHGLAREVAGVIGRCVGVHACAGGEGEQGE</sequence>
<name>A0A645HFF2_9ZZZZ</name>
<dbReference type="EMBL" id="VSSQ01092620">
    <property type="protein sequence ID" value="MPN37767.1"/>
    <property type="molecule type" value="Genomic_DNA"/>
</dbReference>
<protein>
    <submittedName>
        <fullName evidence="1">Uncharacterized protein</fullName>
    </submittedName>
</protein>
<evidence type="ECO:0000313" key="1">
    <source>
        <dbReference type="EMBL" id="MPN37767.1"/>
    </source>
</evidence>
<comment type="caution">
    <text evidence="1">The sequence shown here is derived from an EMBL/GenBank/DDBJ whole genome shotgun (WGS) entry which is preliminary data.</text>
</comment>
<gene>
    <name evidence="1" type="ORF">SDC9_185288</name>
</gene>